<evidence type="ECO:0000313" key="1">
    <source>
        <dbReference type="EMBL" id="KAH7655703.1"/>
    </source>
</evidence>
<dbReference type="EMBL" id="CM037028">
    <property type="protein sequence ID" value="KAH7655703.1"/>
    <property type="molecule type" value="Genomic_DNA"/>
</dbReference>
<keyword evidence="2" id="KW-1185">Reference proteome</keyword>
<proteinExistence type="predicted"/>
<reference evidence="2" key="1">
    <citation type="journal article" date="2022" name="Nat. Commun.">
        <title>Chromosome evolution and the genetic basis of agronomically important traits in greater yam.</title>
        <authorList>
            <person name="Bredeson J.V."/>
            <person name="Lyons J.B."/>
            <person name="Oniyinde I.O."/>
            <person name="Okereke N.R."/>
            <person name="Kolade O."/>
            <person name="Nnabue I."/>
            <person name="Nwadili C.O."/>
            <person name="Hribova E."/>
            <person name="Parker M."/>
            <person name="Nwogha J."/>
            <person name="Shu S."/>
            <person name="Carlson J."/>
            <person name="Kariba R."/>
            <person name="Muthemba S."/>
            <person name="Knop K."/>
            <person name="Barton G.J."/>
            <person name="Sherwood A.V."/>
            <person name="Lopez-Montes A."/>
            <person name="Asiedu R."/>
            <person name="Jamnadass R."/>
            <person name="Muchugi A."/>
            <person name="Goodstein D."/>
            <person name="Egesi C.N."/>
            <person name="Featherston J."/>
            <person name="Asfaw A."/>
            <person name="Simpson G.G."/>
            <person name="Dolezel J."/>
            <person name="Hendre P.S."/>
            <person name="Van Deynze A."/>
            <person name="Kumar P.L."/>
            <person name="Obidiegwu J.E."/>
            <person name="Bhattacharjee R."/>
            <person name="Rokhsar D.S."/>
        </authorList>
    </citation>
    <scope>NUCLEOTIDE SEQUENCE [LARGE SCALE GENOMIC DNA]</scope>
    <source>
        <strain evidence="2">cv. TDa95/00328</strain>
    </source>
</reference>
<evidence type="ECO:0000313" key="2">
    <source>
        <dbReference type="Proteomes" id="UP000827976"/>
    </source>
</evidence>
<dbReference type="Proteomes" id="UP000827976">
    <property type="component" value="Chromosome 18"/>
</dbReference>
<keyword evidence="1" id="KW-0645">Protease</keyword>
<dbReference type="EC" id="3.4.16.6" evidence="1"/>
<comment type="caution">
    <text evidence="1">The sequence shown here is derived from an EMBL/GenBank/DDBJ whole genome shotgun (WGS) entry which is preliminary data.</text>
</comment>
<gene>
    <name evidence="1" type="ORF">IHE45_18G028200</name>
</gene>
<keyword evidence="1" id="KW-0121">Carboxypeptidase</keyword>
<sequence>ADKVNLMPGQPNGMLFNQYAGYVTVDVKAGRALFYYFVESPQNSSTKPLVLWLNGGPGCSSIGGGAMVELGPFRVNSDGRTLYANEYAWNKVANAIFLESLAGVEFSYSNMTSDYQSTGDKRIADDAYIFLIKWLERFPQYKGRDFFITGESYGGHYVPELANTIITNNKNTSGTIINLKGVAIGNGYFDSIMNTKATLDYLWTHALNSDETYQAVQSKCDFVTGNYMEEIDPCAGYYVITYLNLPEVQQSLHANVTGLPYPWNTCSRLVNWGNWNDAPKTMLPNINELISSGIRNLRQEIGSLQWRCGCSLLSLTVKAPWHAWYINDEVGGYVVGYQGLTFVTVRGAGHLVPSYQPERALMMITSFLQGELPPDA</sequence>
<accession>A0ACB7U5U3</accession>
<protein>
    <submittedName>
        <fullName evidence="1">Peptidase S10 serine carboxypeptidase protein</fullName>
        <ecNumber evidence="1">3.4.16.6</ecNumber>
    </submittedName>
</protein>
<feature type="non-terminal residue" evidence="1">
    <location>
        <position position="1"/>
    </location>
</feature>
<organism evidence="1 2">
    <name type="scientific">Dioscorea alata</name>
    <name type="common">Purple yam</name>
    <dbReference type="NCBI Taxonomy" id="55571"/>
    <lineage>
        <taxon>Eukaryota</taxon>
        <taxon>Viridiplantae</taxon>
        <taxon>Streptophyta</taxon>
        <taxon>Embryophyta</taxon>
        <taxon>Tracheophyta</taxon>
        <taxon>Spermatophyta</taxon>
        <taxon>Magnoliopsida</taxon>
        <taxon>Liliopsida</taxon>
        <taxon>Dioscoreales</taxon>
        <taxon>Dioscoreaceae</taxon>
        <taxon>Dioscorea</taxon>
    </lineage>
</organism>
<name>A0ACB7U5U3_DIOAL</name>
<keyword evidence="1" id="KW-0378">Hydrolase</keyword>